<reference evidence="2 3" key="1">
    <citation type="submission" date="2017-04" db="EMBL/GenBank/DDBJ databases">
        <authorList>
            <person name="Afonso C.L."/>
            <person name="Miller P.J."/>
            <person name="Scott M.A."/>
            <person name="Spackman E."/>
            <person name="Goraichik I."/>
            <person name="Dimitrov K.M."/>
            <person name="Suarez D.L."/>
            <person name="Swayne D.E."/>
        </authorList>
    </citation>
    <scope>NUCLEOTIDE SEQUENCE [LARGE SCALE GENOMIC DNA]</scope>
    <source>
        <strain evidence="2 3">USBA 355</strain>
    </source>
</reference>
<dbReference type="Pfam" id="PF03358">
    <property type="entry name" value="FMN_red"/>
    <property type="match status" value="1"/>
</dbReference>
<keyword evidence="3" id="KW-1185">Reference proteome</keyword>
<sequence length="196" mass="21390">MTDSILVFYGSYRSDRMGIRLADFIVSGLAARGAAPELVDARAVGLPMLDRMYKEYPKGEAPPALEALAGKIRRADAFVFVTGEYNWGPQPGLKNLTDHFLEEWFWRPAAIASYSAGRLAGVRSGSLWHAILSEMGMVVVSSTLAVGPIAQTLDAEGRPTGDPGAALQRAFGRFADDLAWWTEAAKMQRERKAPPF</sequence>
<dbReference type="Gene3D" id="3.40.50.360">
    <property type="match status" value="1"/>
</dbReference>
<dbReference type="InterPro" id="IPR005025">
    <property type="entry name" value="FMN_Rdtase-like_dom"/>
</dbReference>
<dbReference type="InterPro" id="IPR029039">
    <property type="entry name" value="Flavoprotein-like_sf"/>
</dbReference>
<evidence type="ECO:0000259" key="1">
    <source>
        <dbReference type="Pfam" id="PF03358"/>
    </source>
</evidence>
<dbReference type="InterPro" id="IPR050712">
    <property type="entry name" value="NAD(P)H-dep_reductase"/>
</dbReference>
<gene>
    <name evidence="2" type="ORF">SAMN05428998_11492</name>
</gene>
<feature type="domain" description="NADPH-dependent FMN reductase-like" evidence="1">
    <location>
        <begin position="5"/>
        <end position="147"/>
    </location>
</feature>
<evidence type="ECO:0000313" key="2">
    <source>
        <dbReference type="EMBL" id="SMF41301.1"/>
    </source>
</evidence>
<dbReference type="STRING" id="560819.SAMN05428998_11492"/>
<dbReference type="PANTHER" id="PTHR30543:SF21">
    <property type="entry name" value="NAD(P)H-DEPENDENT FMN REDUCTASE LOT6"/>
    <property type="match status" value="1"/>
</dbReference>
<dbReference type="EMBL" id="FWZX01000014">
    <property type="protein sequence ID" value="SMF41301.1"/>
    <property type="molecule type" value="Genomic_DNA"/>
</dbReference>
<name>A0A1Y6C811_9PROT</name>
<organism evidence="2 3">
    <name type="scientific">Tistlia consotensis USBA 355</name>
    <dbReference type="NCBI Taxonomy" id="560819"/>
    <lineage>
        <taxon>Bacteria</taxon>
        <taxon>Pseudomonadati</taxon>
        <taxon>Pseudomonadota</taxon>
        <taxon>Alphaproteobacteria</taxon>
        <taxon>Rhodospirillales</taxon>
        <taxon>Rhodovibrionaceae</taxon>
        <taxon>Tistlia</taxon>
    </lineage>
</organism>
<dbReference type="PANTHER" id="PTHR30543">
    <property type="entry name" value="CHROMATE REDUCTASE"/>
    <property type="match status" value="1"/>
</dbReference>
<accession>A0A1Y6C811</accession>
<dbReference type="GO" id="GO:0010181">
    <property type="term" value="F:FMN binding"/>
    <property type="evidence" value="ECO:0007669"/>
    <property type="project" value="TreeGrafter"/>
</dbReference>
<dbReference type="SUPFAM" id="SSF52218">
    <property type="entry name" value="Flavoproteins"/>
    <property type="match status" value="1"/>
</dbReference>
<dbReference type="GO" id="GO:0005829">
    <property type="term" value="C:cytosol"/>
    <property type="evidence" value="ECO:0007669"/>
    <property type="project" value="TreeGrafter"/>
</dbReference>
<protein>
    <submittedName>
        <fullName evidence="2">NAD(P)H-dependent FMN reductase</fullName>
    </submittedName>
</protein>
<dbReference type="GO" id="GO:0016491">
    <property type="term" value="F:oxidoreductase activity"/>
    <property type="evidence" value="ECO:0007669"/>
    <property type="project" value="InterPro"/>
</dbReference>
<dbReference type="AlphaFoldDB" id="A0A1Y6C811"/>
<dbReference type="RefSeq" id="WP_085123916.1">
    <property type="nucleotide sequence ID" value="NZ_FWZX01000014.1"/>
</dbReference>
<evidence type="ECO:0000313" key="3">
    <source>
        <dbReference type="Proteomes" id="UP000192917"/>
    </source>
</evidence>
<proteinExistence type="predicted"/>
<dbReference type="Proteomes" id="UP000192917">
    <property type="component" value="Unassembled WGS sequence"/>
</dbReference>